<evidence type="ECO:0000256" key="1">
    <source>
        <dbReference type="SAM" id="MobiDB-lite"/>
    </source>
</evidence>
<evidence type="ECO:0000313" key="2">
    <source>
        <dbReference type="EMBL" id="KAK7693700.1"/>
    </source>
</evidence>
<protein>
    <recommendedName>
        <fullName evidence="4">C3H1-type domain-containing protein</fullName>
    </recommendedName>
</protein>
<organism evidence="2 3">
    <name type="scientific">Cerrena zonata</name>
    <dbReference type="NCBI Taxonomy" id="2478898"/>
    <lineage>
        <taxon>Eukaryota</taxon>
        <taxon>Fungi</taxon>
        <taxon>Dikarya</taxon>
        <taxon>Basidiomycota</taxon>
        <taxon>Agaricomycotina</taxon>
        <taxon>Agaricomycetes</taxon>
        <taxon>Polyporales</taxon>
        <taxon>Cerrenaceae</taxon>
        <taxon>Cerrena</taxon>
    </lineage>
</organism>
<keyword evidence="3" id="KW-1185">Reference proteome</keyword>
<feature type="compositionally biased region" description="Basic and acidic residues" evidence="1">
    <location>
        <begin position="87"/>
        <end position="102"/>
    </location>
</feature>
<proteinExistence type="predicted"/>
<feature type="compositionally biased region" description="Polar residues" evidence="1">
    <location>
        <begin position="103"/>
        <end position="114"/>
    </location>
</feature>
<reference evidence="2 3" key="1">
    <citation type="submission" date="2022-09" db="EMBL/GenBank/DDBJ databases">
        <authorList>
            <person name="Palmer J.M."/>
        </authorList>
    </citation>
    <scope>NUCLEOTIDE SEQUENCE [LARGE SCALE GENOMIC DNA]</scope>
    <source>
        <strain evidence="2 3">DSM 7382</strain>
    </source>
</reference>
<dbReference type="Proteomes" id="UP001385951">
    <property type="component" value="Unassembled WGS sequence"/>
</dbReference>
<gene>
    <name evidence="2" type="ORF">QCA50_003271</name>
</gene>
<accession>A0AAW0GW10</accession>
<sequence>MPRKRCHWYDQYGHPRQHVSGTLGCTDPKRCSYAHPNDSDWDVARKSGPPPPGYTISAPHSHRQSRPSPLHSSPGELLASRIAPPRVSREPGELDGSERRSENSPTLSSISLNFNEPPRPGDS</sequence>
<name>A0AAW0GW10_9APHY</name>
<dbReference type="EMBL" id="JASBNA010000003">
    <property type="protein sequence ID" value="KAK7693700.1"/>
    <property type="molecule type" value="Genomic_DNA"/>
</dbReference>
<feature type="region of interest" description="Disordered" evidence="1">
    <location>
        <begin position="1"/>
        <end position="123"/>
    </location>
</feature>
<comment type="caution">
    <text evidence="2">The sequence shown here is derived from an EMBL/GenBank/DDBJ whole genome shotgun (WGS) entry which is preliminary data.</text>
</comment>
<evidence type="ECO:0008006" key="4">
    <source>
        <dbReference type="Google" id="ProtNLM"/>
    </source>
</evidence>
<dbReference type="AlphaFoldDB" id="A0AAW0GW10"/>
<evidence type="ECO:0000313" key="3">
    <source>
        <dbReference type="Proteomes" id="UP001385951"/>
    </source>
</evidence>